<reference evidence="3" key="1">
    <citation type="submission" date="2015-01" db="EMBL/GenBank/DDBJ databases">
        <authorList>
            <person name="Paterson Steve"/>
        </authorList>
    </citation>
    <scope>NUCLEOTIDE SEQUENCE [LARGE SCALE GENOMIC DNA]</scope>
    <source>
        <strain evidence="3">OBR1</strain>
    </source>
</reference>
<dbReference type="RefSeq" id="WP_048638216.1">
    <property type="nucleotide sequence ID" value="NZ_CGIG01000001.1"/>
</dbReference>
<dbReference type="STRING" id="1109412.BN1221_03323c"/>
<dbReference type="AlphaFoldDB" id="A0A0G4JXZ4"/>
<evidence type="ECO:0000313" key="2">
    <source>
        <dbReference type="EMBL" id="CPR18644.1"/>
    </source>
</evidence>
<protein>
    <submittedName>
        <fullName evidence="2">Opine oxidase subunit C</fullName>
    </submittedName>
</protein>
<name>A0A0G4JXZ4_9GAMM</name>
<dbReference type="OrthoDB" id="573392at2"/>
<evidence type="ECO:0000256" key="1">
    <source>
        <dbReference type="ARBA" id="ARBA00023002"/>
    </source>
</evidence>
<dbReference type="Gene3D" id="3.10.20.440">
    <property type="entry name" value="2Fe-2S iron-sulphur cluster binding domain, sarcosine oxidase, alpha subunit, N-terminal domain"/>
    <property type="match status" value="1"/>
</dbReference>
<dbReference type="EMBL" id="CGIG01000001">
    <property type="protein sequence ID" value="CPR18644.1"/>
    <property type="molecule type" value="Genomic_DNA"/>
</dbReference>
<dbReference type="GO" id="GO:0051536">
    <property type="term" value="F:iron-sulfur cluster binding"/>
    <property type="evidence" value="ECO:0007669"/>
    <property type="project" value="InterPro"/>
</dbReference>
<accession>A0A0G4JXZ4</accession>
<dbReference type="SUPFAM" id="SSF54292">
    <property type="entry name" value="2Fe-2S ferredoxin-like"/>
    <property type="match status" value="1"/>
</dbReference>
<dbReference type="Proteomes" id="UP000044377">
    <property type="component" value="Unassembled WGS sequence"/>
</dbReference>
<organism evidence="2 3">
    <name type="scientific">Brenneria goodwinii</name>
    <dbReference type="NCBI Taxonomy" id="1109412"/>
    <lineage>
        <taxon>Bacteria</taxon>
        <taxon>Pseudomonadati</taxon>
        <taxon>Pseudomonadota</taxon>
        <taxon>Gammaproteobacteria</taxon>
        <taxon>Enterobacterales</taxon>
        <taxon>Pectobacteriaceae</taxon>
        <taxon>Brenneria</taxon>
    </lineage>
</organism>
<keyword evidence="1" id="KW-0560">Oxidoreductase</keyword>
<dbReference type="InterPro" id="IPR042204">
    <property type="entry name" value="2Fe-2S-bd_N"/>
</dbReference>
<proteinExistence type="predicted"/>
<evidence type="ECO:0000313" key="3">
    <source>
        <dbReference type="Proteomes" id="UP000044377"/>
    </source>
</evidence>
<sequence length="109" mass="12322">MKSTERQRNQGQMRRVKDMARKTLTFTLDGETVEALEGDTVMTAILTNRTHLRTNEFSGHPHAGFCLMGACQDCWVWSEDGVRIRSCSTLITPQMRLRTSPLAIPEPAK</sequence>
<gene>
    <name evidence="2" type="ORF">BN1221_03323c</name>
</gene>
<dbReference type="InterPro" id="IPR036010">
    <property type="entry name" value="2Fe-2S_ferredoxin-like_sf"/>
</dbReference>
<dbReference type="GO" id="GO:0016491">
    <property type="term" value="F:oxidoreductase activity"/>
    <property type="evidence" value="ECO:0007669"/>
    <property type="project" value="UniProtKB-KW"/>
</dbReference>
<dbReference type="Pfam" id="PF13510">
    <property type="entry name" value="Fer2_4"/>
    <property type="match status" value="1"/>
</dbReference>
<keyword evidence="3" id="KW-1185">Reference proteome</keyword>